<reference evidence="1 2" key="1">
    <citation type="submission" date="2024-01" db="EMBL/GenBank/DDBJ databases">
        <title>Genome assemblies of Stephania.</title>
        <authorList>
            <person name="Yang L."/>
        </authorList>
    </citation>
    <scope>NUCLEOTIDE SEQUENCE [LARGE SCALE GENOMIC DNA]</scope>
    <source>
        <strain evidence="1">QJT</strain>
        <tissue evidence="1">Leaf</tissue>
    </source>
</reference>
<gene>
    <name evidence="1" type="ORF">Sjap_019808</name>
</gene>
<name>A0AAP0I033_9MAGN</name>
<evidence type="ECO:0000313" key="2">
    <source>
        <dbReference type="Proteomes" id="UP001417504"/>
    </source>
</evidence>
<dbReference type="AlphaFoldDB" id="A0AAP0I033"/>
<accession>A0AAP0I033</accession>
<organism evidence="1 2">
    <name type="scientific">Stephania japonica</name>
    <dbReference type="NCBI Taxonomy" id="461633"/>
    <lineage>
        <taxon>Eukaryota</taxon>
        <taxon>Viridiplantae</taxon>
        <taxon>Streptophyta</taxon>
        <taxon>Embryophyta</taxon>
        <taxon>Tracheophyta</taxon>
        <taxon>Spermatophyta</taxon>
        <taxon>Magnoliopsida</taxon>
        <taxon>Ranunculales</taxon>
        <taxon>Menispermaceae</taxon>
        <taxon>Menispermoideae</taxon>
        <taxon>Cissampelideae</taxon>
        <taxon>Stephania</taxon>
    </lineage>
</organism>
<dbReference type="EMBL" id="JBBNAE010000008">
    <property type="protein sequence ID" value="KAK9102554.1"/>
    <property type="molecule type" value="Genomic_DNA"/>
</dbReference>
<dbReference type="PANTHER" id="PTHR35991">
    <property type="entry name" value="CA-RESPONSIVE PROTEIN"/>
    <property type="match status" value="1"/>
</dbReference>
<comment type="caution">
    <text evidence="1">The sequence shown here is derived from an EMBL/GenBank/DDBJ whole genome shotgun (WGS) entry which is preliminary data.</text>
</comment>
<evidence type="ECO:0000313" key="1">
    <source>
        <dbReference type="EMBL" id="KAK9102554.1"/>
    </source>
</evidence>
<keyword evidence="2" id="KW-1185">Reference proteome</keyword>
<proteinExistence type="predicted"/>
<sequence length="87" mass="10220">MHKLEAEQKRLEEDTLVYNRLQEQLKLSPAYKQMIEIGVRMEQKASSEKLVDTTDAEFASISFEELLAQEKKDSFWQRNGKLRPCTN</sequence>
<dbReference type="Proteomes" id="UP001417504">
    <property type="component" value="Unassembled WGS sequence"/>
</dbReference>
<dbReference type="PANTHER" id="PTHR35991:SF1">
    <property type="entry name" value="CA-RESPONSIVE PROTEIN"/>
    <property type="match status" value="1"/>
</dbReference>
<protein>
    <submittedName>
        <fullName evidence="1">Uncharacterized protein</fullName>
    </submittedName>
</protein>